<evidence type="ECO:0000313" key="5">
    <source>
        <dbReference type="Proteomes" id="UP000095594"/>
    </source>
</evidence>
<dbReference type="PANTHER" id="PTHR30149">
    <property type="entry name" value="HYDROGENASE PROTEIN ASSEMBLY PROTEIN HYPD"/>
    <property type="match status" value="1"/>
</dbReference>
<evidence type="ECO:0000256" key="3">
    <source>
        <dbReference type="ARBA" id="ARBA00023004"/>
    </source>
</evidence>
<name>A0A173XFW4_9CLOT</name>
<evidence type="ECO:0000256" key="1">
    <source>
        <dbReference type="ARBA" id="ARBA00007888"/>
    </source>
</evidence>
<accession>A0A173XFW4</accession>
<sequence length="359" mass="39817">MKELISFKNPKLVKEILEKLKRFNNEDITIMEVCGTHTMSILKSGLKELLPQNIKLISGPGCPVCVTPQEYIDMAIELCKKENVIITTFGDLVRVPGTHSSLQKEKALGRDIRVVFSPLDSLEIAKSNLDKEVVFLGVGFETTAPIIALTVYNAKEKGIDNLSILNSLKTMPNVMKSLVSNKELKVDGFICPGHVAAVIGAEAFENLSIEEKLPLVIAGFEPLDIISAIYRLVEMKANGESKLENLYTRIVKNKGNEKALNILNTVFQLSDSQWRGFGIIEGTGFKFKENYKNYDTKNKFNINIVNSQINKGCICGEILRGVKNPYDCKLYGKVCTPVTPIGACMVSEEGTCAAYYKYN</sequence>
<dbReference type="NCBIfam" id="TIGR00075">
    <property type="entry name" value="hypD"/>
    <property type="match status" value="1"/>
</dbReference>
<dbReference type="GO" id="GO:0070025">
    <property type="term" value="F:carbon monoxide binding"/>
    <property type="evidence" value="ECO:0007669"/>
    <property type="project" value="TreeGrafter"/>
</dbReference>
<keyword evidence="2" id="KW-0479">Metal-binding</keyword>
<dbReference type="PIRSF" id="PIRSF005622">
    <property type="entry name" value="Hydrgn_mat_hypD"/>
    <property type="match status" value="1"/>
</dbReference>
<dbReference type="OrthoDB" id="9770424at2"/>
<dbReference type="AlphaFoldDB" id="A0A173XFW4"/>
<dbReference type="GO" id="GO:0051604">
    <property type="term" value="P:protein maturation"/>
    <property type="evidence" value="ECO:0007669"/>
    <property type="project" value="TreeGrafter"/>
</dbReference>
<protein>
    <submittedName>
        <fullName evidence="4">Hydrogenase expression/formation protein HypD</fullName>
    </submittedName>
</protein>
<evidence type="ECO:0000313" key="4">
    <source>
        <dbReference type="EMBL" id="CUN50742.1"/>
    </source>
</evidence>
<dbReference type="GO" id="GO:0005506">
    <property type="term" value="F:iron ion binding"/>
    <property type="evidence" value="ECO:0007669"/>
    <property type="project" value="TreeGrafter"/>
</dbReference>
<dbReference type="InterPro" id="IPR002780">
    <property type="entry name" value="Hyd_form_HypD"/>
</dbReference>
<comment type="similarity">
    <text evidence="1">Belongs to the HypD family.</text>
</comment>
<dbReference type="InterPro" id="IPR042243">
    <property type="entry name" value="HypD_1"/>
</dbReference>
<evidence type="ECO:0000256" key="2">
    <source>
        <dbReference type="ARBA" id="ARBA00022723"/>
    </source>
</evidence>
<dbReference type="EMBL" id="CYZX01000001">
    <property type="protein sequence ID" value="CUN50742.1"/>
    <property type="molecule type" value="Genomic_DNA"/>
</dbReference>
<organism evidence="4 5">
    <name type="scientific">Clostridium disporicum</name>
    <dbReference type="NCBI Taxonomy" id="84024"/>
    <lineage>
        <taxon>Bacteria</taxon>
        <taxon>Bacillati</taxon>
        <taxon>Bacillota</taxon>
        <taxon>Clostridia</taxon>
        <taxon>Eubacteriales</taxon>
        <taxon>Clostridiaceae</taxon>
        <taxon>Clostridium</taxon>
    </lineage>
</organism>
<dbReference type="Gene3D" id="6.10.20.100">
    <property type="match status" value="1"/>
</dbReference>
<dbReference type="Gene3D" id="3.40.50.11750">
    <property type="entry name" value="HypD, alpha/beta domain 1"/>
    <property type="match status" value="2"/>
</dbReference>
<dbReference type="GO" id="GO:0051539">
    <property type="term" value="F:4 iron, 4 sulfur cluster binding"/>
    <property type="evidence" value="ECO:0007669"/>
    <property type="project" value="TreeGrafter"/>
</dbReference>
<gene>
    <name evidence="4" type="primary">hypD</name>
    <name evidence="4" type="ORF">ERS852471_00036</name>
</gene>
<dbReference type="PANTHER" id="PTHR30149:SF0">
    <property type="entry name" value="HYDROGENASE MATURATION FACTOR HYPD"/>
    <property type="match status" value="1"/>
</dbReference>
<keyword evidence="3" id="KW-0408">Iron</keyword>
<dbReference type="Proteomes" id="UP000095594">
    <property type="component" value="Unassembled WGS sequence"/>
</dbReference>
<dbReference type="InterPro" id="IPR042244">
    <property type="entry name" value="HypD_2_sf"/>
</dbReference>
<dbReference type="Pfam" id="PF01924">
    <property type="entry name" value="HypD"/>
    <property type="match status" value="1"/>
</dbReference>
<proteinExistence type="inferred from homology"/>
<dbReference type="RefSeq" id="WP_055262722.1">
    <property type="nucleotide sequence ID" value="NZ_CABIXQ010000001.1"/>
</dbReference>
<reference evidence="4 5" key="1">
    <citation type="submission" date="2015-09" db="EMBL/GenBank/DDBJ databases">
        <authorList>
            <consortium name="Pathogen Informatics"/>
        </authorList>
    </citation>
    <scope>NUCLEOTIDE SEQUENCE [LARGE SCALE GENOMIC DNA]</scope>
    <source>
        <strain evidence="4 5">2789STDY5834856</strain>
    </source>
</reference>